<gene>
    <name evidence="2" type="ORF">MAPG_10795</name>
</gene>
<dbReference type="eggNOG" id="ENOG502RPKP">
    <property type="taxonomic scope" value="Eukaryota"/>
</dbReference>
<feature type="compositionally biased region" description="Polar residues" evidence="1">
    <location>
        <begin position="490"/>
        <end position="505"/>
    </location>
</feature>
<reference evidence="2" key="1">
    <citation type="submission" date="2010-05" db="EMBL/GenBank/DDBJ databases">
        <title>The Genome Sequence of Magnaporthe poae strain ATCC 64411.</title>
        <authorList>
            <consortium name="The Broad Institute Genome Sequencing Platform"/>
            <consortium name="Broad Institute Genome Sequencing Center for Infectious Disease"/>
            <person name="Ma L.-J."/>
            <person name="Dead R."/>
            <person name="Young S."/>
            <person name="Zeng Q."/>
            <person name="Koehrsen M."/>
            <person name="Alvarado L."/>
            <person name="Berlin A."/>
            <person name="Chapman S.B."/>
            <person name="Chen Z."/>
            <person name="Freedman E."/>
            <person name="Gellesch M."/>
            <person name="Goldberg J."/>
            <person name="Griggs A."/>
            <person name="Gujja S."/>
            <person name="Heilman E.R."/>
            <person name="Heiman D."/>
            <person name="Hepburn T."/>
            <person name="Howarth C."/>
            <person name="Jen D."/>
            <person name="Larson L."/>
            <person name="Mehta T."/>
            <person name="Neiman D."/>
            <person name="Pearson M."/>
            <person name="Roberts A."/>
            <person name="Saif S."/>
            <person name="Shea T."/>
            <person name="Shenoy N."/>
            <person name="Sisk P."/>
            <person name="Stolte C."/>
            <person name="Sykes S."/>
            <person name="Walk T."/>
            <person name="White J."/>
            <person name="Yandava C."/>
            <person name="Haas B."/>
            <person name="Nusbaum C."/>
            <person name="Birren B."/>
        </authorList>
    </citation>
    <scope>NUCLEOTIDE SEQUENCE</scope>
    <source>
        <strain evidence="2">ATCC 64411</strain>
    </source>
</reference>
<organism evidence="3 4">
    <name type="scientific">Magnaporthiopsis poae (strain ATCC 64411 / 73-15)</name>
    <name type="common">Kentucky bluegrass fungus</name>
    <name type="synonym">Magnaporthe poae</name>
    <dbReference type="NCBI Taxonomy" id="644358"/>
    <lineage>
        <taxon>Eukaryota</taxon>
        <taxon>Fungi</taxon>
        <taxon>Dikarya</taxon>
        <taxon>Ascomycota</taxon>
        <taxon>Pezizomycotina</taxon>
        <taxon>Sordariomycetes</taxon>
        <taxon>Sordariomycetidae</taxon>
        <taxon>Magnaporthales</taxon>
        <taxon>Magnaporthaceae</taxon>
        <taxon>Magnaporthiopsis</taxon>
    </lineage>
</organism>
<reference evidence="3" key="4">
    <citation type="journal article" date="2015" name="G3 (Bethesda)">
        <title>Genome sequences of three phytopathogenic species of the Magnaporthaceae family of fungi.</title>
        <authorList>
            <person name="Okagaki L.H."/>
            <person name="Nunes C.C."/>
            <person name="Sailsbery J."/>
            <person name="Clay B."/>
            <person name="Brown D."/>
            <person name="John T."/>
            <person name="Oh Y."/>
            <person name="Young N."/>
            <person name="Fitzgerald M."/>
            <person name="Haas B.J."/>
            <person name="Zeng Q."/>
            <person name="Young S."/>
            <person name="Adiconis X."/>
            <person name="Fan L."/>
            <person name="Levin J.Z."/>
            <person name="Mitchell T.K."/>
            <person name="Okubara P.A."/>
            <person name="Farman M.L."/>
            <person name="Kohn L.M."/>
            <person name="Birren B."/>
            <person name="Ma L.-J."/>
            <person name="Dean R.A."/>
        </authorList>
    </citation>
    <scope>NUCLEOTIDE SEQUENCE</scope>
    <source>
        <strain evidence="3">ATCC 64411 / 73-15</strain>
    </source>
</reference>
<evidence type="ECO:0000313" key="2">
    <source>
        <dbReference type="EMBL" id="KLU91846.1"/>
    </source>
</evidence>
<sequence length="773" mass="86641">MPAQLQKKPKRRAPSRSVPSTTPPTYTMVGTLYRPESAAHIQAPARKGRIDRWNLNQPRPIPRLRSVLESQPQSLRSSLLLGSVPDVPHPNSTFLRAKTYAPLQQNLDRAVTPKDKGMTSPGGKSDEPGNVVQPKMEGGDDEDSEFAAAVDALASQFNAKGLTNLASYKNPSQKAARAALNRARPSSSSSSARASSKSEPLAKDSTAHRGGHHQACAGHAHRNGSTRSGDPDCRRDLNGHRHDHGRTRGGFSNNMPMMQTNNMHMNNMETGNMFSNNNVFPNDMHSDNNMIPNNNMFPNNKMFSNNNMNNMWPTNNNHTFSANNMWPNSTNNMWPTNTSNMWPTNTNNMWPTNTSNMWPTNMNSMWPNKVNNMWPNNVNNMWQNNTFQSNNVPTNMFSSNNMWPDNVNNIPTNDTFSSNNVWPNNANNIPTNNMLSSNMWPNNMSNIPTNATHPCAPGAPDLTGPPGLTVPGAPKPLTAGPPGLRKHQPSRQSSLGQPSGHSLGTQWFGHPTAVYRGFSTWSDDGPIWESPLWKDEDEDDDPDEYPKRLQRMIYEVIDSPTKQPPICPPSKEPKPPKLELVGNSPEKVAESRARARAAFEALPGPRLRQRYYPDGFRRANRLRKASLKRLEEPLEPPVSTGYWKTPEELERHRRKVDEDWYSGVKNIHKTLHDIVRESSTRKMYRAVGRHKQANARNMPNSRLEKTKTRLMTIEEANEMDISEHAAPLLNMAFATLLSHAEEGGYCRRRTGWVKPDPSLIDNSEAGLRSFFAS</sequence>
<reference evidence="4" key="2">
    <citation type="submission" date="2010-05" db="EMBL/GenBank/DDBJ databases">
        <title>The genome sequence of Magnaporthe poae strain ATCC 64411.</title>
        <authorList>
            <person name="Ma L.-J."/>
            <person name="Dead R."/>
            <person name="Young S."/>
            <person name="Zeng Q."/>
            <person name="Koehrsen M."/>
            <person name="Alvarado L."/>
            <person name="Berlin A."/>
            <person name="Chapman S.B."/>
            <person name="Chen Z."/>
            <person name="Freedman E."/>
            <person name="Gellesch M."/>
            <person name="Goldberg J."/>
            <person name="Griggs A."/>
            <person name="Gujja S."/>
            <person name="Heilman E.R."/>
            <person name="Heiman D."/>
            <person name="Hepburn T."/>
            <person name="Howarth C."/>
            <person name="Jen D."/>
            <person name="Larson L."/>
            <person name="Mehta T."/>
            <person name="Neiman D."/>
            <person name="Pearson M."/>
            <person name="Roberts A."/>
            <person name="Saif S."/>
            <person name="Shea T."/>
            <person name="Shenoy N."/>
            <person name="Sisk P."/>
            <person name="Stolte C."/>
            <person name="Sykes S."/>
            <person name="Walk T."/>
            <person name="White J."/>
            <person name="Yandava C."/>
            <person name="Haas B."/>
            <person name="Nusbaum C."/>
            <person name="Birren B."/>
        </authorList>
    </citation>
    <scope>NUCLEOTIDE SEQUENCE [LARGE SCALE GENOMIC DNA]</scope>
    <source>
        <strain evidence="4">ATCC 64411 / 73-15</strain>
    </source>
</reference>
<reference evidence="3" key="5">
    <citation type="submission" date="2015-06" db="UniProtKB">
        <authorList>
            <consortium name="EnsemblFungi"/>
        </authorList>
    </citation>
    <scope>IDENTIFICATION</scope>
    <source>
        <strain evidence="3">ATCC 64411</strain>
    </source>
</reference>
<proteinExistence type="predicted"/>
<protein>
    <submittedName>
        <fullName evidence="2 3">Uncharacterized protein</fullName>
    </submittedName>
</protein>
<feature type="region of interest" description="Disordered" evidence="1">
    <location>
        <begin position="451"/>
        <end position="505"/>
    </location>
</feature>
<feature type="compositionally biased region" description="Basic and acidic residues" evidence="1">
    <location>
        <begin position="229"/>
        <end position="240"/>
    </location>
</feature>
<keyword evidence="4" id="KW-1185">Reference proteome</keyword>
<feature type="region of interest" description="Disordered" evidence="1">
    <location>
        <begin position="1"/>
        <end position="28"/>
    </location>
</feature>
<feature type="region of interest" description="Disordered" evidence="1">
    <location>
        <begin position="173"/>
        <end position="256"/>
    </location>
</feature>
<dbReference type="STRING" id="644358.A0A0C4EDJ3"/>
<dbReference type="AlphaFoldDB" id="A0A0C4EDJ3"/>
<dbReference type="OrthoDB" id="4588713at2759"/>
<dbReference type="VEuPathDB" id="FungiDB:MAPG_10795"/>
<evidence type="ECO:0000256" key="1">
    <source>
        <dbReference type="SAM" id="MobiDB-lite"/>
    </source>
</evidence>
<dbReference type="EMBL" id="ADBL01002666">
    <property type="status" value="NOT_ANNOTATED_CDS"/>
    <property type="molecule type" value="Genomic_DNA"/>
</dbReference>
<name>A0A0C4EDJ3_MAGP6</name>
<feature type="compositionally biased region" description="Low complexity" evidence="1">
    <location>
        <begin position="175"/>
        <end position="198"/>
    </location>
</feature>
<feature type="region of interest" description="Disordered" evidence="1">
    <location>
        <begin position="559"/>
        <end position="578"/>
    </location>
</feature>
<reference evidence="2" key="3">
    <citation type="submission" date="2011-03" db="EMBL/GenBank/DDBJ databases">
        <title>Annotation of Magnaporthe poae ATCC 64411.</title>
        <authorList>
            <person name="Ma L.-J."/>
            <person name="Dead R."/>
            <person name="Young S.K."/>
            <person name="Zeng Q."/>
            <person name="Gargeya S."/>
            <person name="Fitzgerald M."/>
            <person name="Haas B."/>
            <person name="Abouelleil A."/>
            <person name="Alvarado L."/>
            <person name="Arachchi H.M."/>
            <person name="Berlin A."/>
            <person name="Brown A."/>
            <person name="Chapman S.B."/>
            <person name="Chen Z."/>
            <person name="Dunbar C."/>
            <person name="Freedman E."/>
            <person name="Gearin G."/>
            <person name="Gellesch M."/>
            <person name="Goldberg J."/>
            <person name="Griggs A."/>
            <person name="Gujja S."/>
            <person name="Heiman D."/>
            <person name="Howarth C."/>
            <person name="Larson L."/>
            <person name="Lui A."/>
            <person name="MacDonald P.J.P."/>
            <person name="Mehta T."/>
            <person name="Montmayeur A."/>
            <person name="Murphy C."/>
            <person name="Neiman D."/>
            <person name="Pearson M."/>
            <person name="Priest M."/>
            <person name="Roberts A."/>
            <person name="Saif S."/>
            <person name="Shea T."/>
            <person name="Shenoy N."/>
            <person name="Sisk P."/>
            <person name="Stolte C."/>
            <person name="Sykes S."/>
            <person name="Yandava C."/>
            <person name="Wortman J."/>
            <person name="Nusbaum C."/>
            <person name="Birren B."/>
        </authorList>
    </citation>
    <scope>NUCLEOTIDE SEQUENCE</scope>
    <source>
        <strain evidence="2">ATCC 64411</strain>
    </source>
</reference>
<feature type="region of interest" description="Disordered" evidence="1">
    <location>
        <begin position="107"/>
        <end position="143"/>
    </location>
</feature>
<dbReference type="EMBL" id="GL876978">
    <property type="protein sequence ID" value="KLU91846.1"/>
    <property type="molecule type" value="Genomic_DNA"/>
</dbReference>
<evidence type="ECO:0000313" key="3">
    <source>
        <dbReference type="EnsemblFungi" id="MAPG_10795T0"/>
    </source>
</evidence>
<dbReference type="Proteomes" id="UP000011715">
    <property type="component" value="Unassembled WGS sequence"/>
</dbReference>
<accession>A0A0C4EDJ3</accession>
<dbReference type="EnsemblFungi" id="MAPG_10795T0">
    <property type="protein sequence ID" value="MAPG_10795T0"/>
    <property type="gene ID" value="MAPG_10795"/>
</dbReference>
<evidence type="ECO:0000313" key="4">
    <source>
        <dbReference type="Proteomes" id="UP000011715"/>
    </source>
</evidence>
<feature type="compositionally biased region" description="Low complexity" evidence="1">
    <location>
        <begin position="15"/>
        <end position="25"/>
    </location>
</feature>
<dbReference type="OMA" id="NMWPTNT"/>